<reference evidence="1" key="1">
    <citation type="submission" date="2022-03" db="EMBL/GenBank/DDBJ databases">
        <authorList>
            <person name="Alioto T."/>
            <person name="Alioto T."/>
            <person name="Gomez Garrido J."/>
        </authorList>
    </citation>
    <scope>NUCLEOTIDE SEQUENCE</scope>
</reference>
<feature type="non-terminal residue" evidence="1">
    <location>
        <position position="1"/>
    </location>
</feature>
<sequence>CAQTSDVTFPRRSESTSSISVRAHERLRSAIYNTTEFNFVIQYYQFTQVFTFTVRLEKRPRQEEEELKTLQKPNGIPDIQPIVDQMAFRNTVYFNWNI</sequence>
<dbReference type="AlphaFoldDB" id="A0AAD1REN1"/>
<accession>A0AAD1REN1</accession>
<dbReference type="EMBL" id="OW240913">
    <property type="protein sequence ID" value="CAH2251381.1"/>
    <property type="molecule type" value="Genomic_DNA"/>
</dbReference>
<proteinExistence type="predicted"/>
<organism evidence="1 2">
    <name type="scientific">Pelobates cultripes</name>
    <name type="common">Western spadefoot toad</name>
    <dbReference type="NCBI Taxonomy" id="61616"/>
    <lineage>
        <taxon>Eukaryota</taxon>
        <taxon>Metazoa</taxon>
        <taxon>Chordata</taxon>
        <taxon>Craniata</taxon>
        <taxon>Vertebrata</taxon>
        <taxon>Euteleostomi</taxon>
        <taxon>Amphibia</taxon>
        <taxon>Batrachia</taxon>
        <taxon>Anura</taxon>
        <taxon>Pelobatoidea</taxon>
        <taxon>Pelobatidae</taxon>
        <taxon>Pelobates</taxon>
    </lineage>
</organism>
<dbReference type="Proteomes" id="UP001295444">
    <property type="component" value="Chromosome 02"/>
</dbReference>
<name>A0AAD1REN1_PELCU</name>
<gene>
    <name evidence="1" type="ORF">PECUL_23A000277</name>
</gene>
<evidence type="ECO:0000313" key="1">
    <source>
        <dbReference type="EMBL" id="CAH2251381.1"/>
    </source>
</evidence>
<keyword evidence="2" id="KW-1185">Reference proteome</keyword>
<protein>
    <submittedName>
        <fullName evidence="1">Uncharacterized protein</fullName>
    </submittedName>
</protein>
<evidence type="ECO:0000313" key="2">
    <source>
        <dbReference type="Proteomes" id="UP001295444"/>
    </source>
</evidence>